<dbReference type="RefSeq" id="WP_136384688.1">
    <property type="nucleotide sequence ID" value="NZ_SSOD01000006.1"/>
</dbReference>
<accession>A0A4S4APJ1</accession>
<evidence type="ECO:0000259" key="1">
    <source>
        <dbReference type="Pfam" id="PF12146"/>
    </source>
</evidence>
<dbReference type="InterPro" id="IPR017532">
    <property type="entry name" value="Hydrolase-2_PEP"/>
</dbReference>
<dbReference type="GO" id="GO:0016787">
    <property type="term" value="F:hydrolase activity"/>
    <property type="evidence" value="ECO:0007669"/>
    <property type="project" value="UniProtKB-KW"/>
</dbReference>
<sequence length="279" mass="30127">MTSGIQAFHLPVPDGFRFCVLRAPPAGVERKGGVVHIPAFGEEMNRSRRMVALQADLLAADGWLVMQIDPLGTGDSSGDFGDAGWDAWLADVKLAVDWMRGQEVGEIWLWGLRLGGLLAAEAVRRFDLRCGLLLWQPVTSGKQHLQQFLRLWKAARIVGKAVDETRSPQQRLDAGEPAEVAGYSISPALAGGMQHAALSAVAAVPAVHWLHIGAPGALEPTPAFARLHEAWTAREVPVSFAAVEGPPFWQTQEIEEVSELLARTRALMAAGIDAARRPA</sequence>
<keyword evidence="3" id="KW-1185">Reference proteome</keyword>
<feature type="domain" description="Serine aminopeptidase S33" evidence="1">
    <location>
        <begin position="34"/>
        <end position="167"/>
    </location>
</feature>
<dbReference type="AlphaFoldDB" id="A0A4S4APJ1"/>
<dbReference type="SUPFAM" id="SSF53474">
    <property type="entry name" value="alpha/beta-Hydrolases"/>
    <property type="match status" value="1"/>
</dbReference>
<dbReference type="NCBIfam" id="TIGR03101">
    <property type="entry name" value="hydr2_PEP"/>
    <property type="match status" value="1"/>
</dbReference>
<dbReference type="InterPro" id="IPR022742">
    <property type="entry name" value="Hydrolase_4"/>
</dbReference>
<dbReference type="Proteomes" id="UP000307956">
    <property type="component" value="Unassembled WGS sequence"/>
</dbReference>
<comment type="caution">
    <text evidence="2">The sequence shown here is derived from an EMBL/GenBank/DDBJ whole genome shotgun (WGS) entry which is preliminary data.</text>
</comment>
<evidence type="ECO:0000313" key="2">
    <source>
        <dbReference type="EMBL" id="THF61614.1"/>
    </source>
</evidence>
<dbReference type="Gene3D" id="3.40.50.1820">
    <property type="entry name" value="alpha/beta hydrolase"/>
    <property type="match status" value="1"/>
</dbReference>
<dbReference type="EMBL" id="SSOD01000006">
    <property type="protein sequence ID" value="THF61614.1"/>
    <property type="molecule type" value="Genomic_DNA"/>
</dbReference>
<protein>
    <submittedName>
        <fullName evidence="2">Hydrolase 2, exosortase A system-associated</fullName>
    </submittedName>
</protein>
<reference evidence="2 3" key="1">
    <citation type="submission" date="2019-04" db="EMBL/GenBank/DDBJ databases">
        <title>Azoarcus rhizosphaerae sp. nov. isolated from rhizosphere of Ficus religiosa.</title>
        <authorList>
            <person name="Lin S.-Y."/>
            <person name="Hameed A."/>
            <person name="Hsu Y.-H."/>
            <person name="Young C.-C."/>
        </authorList>
    </citation>
    <scope>NUCLEOTIDE SEQUENCE [LARGE SCALE GENOMIC DNA]</scope>
    <source>
        <strain evidence="2 3">CC-YHH848</strain>
    </source>
</reference>
<organism evidence="2 3">
    <name type="scientific">Pseudothauera rhizosphaerae</name>
    <dbReference type="NCBI Taxonomy" id="2565932"/>
    <lineage>
        <taxon>Bacteria</taxon>
        <taxon>Pseudomonadati</taxon>
        <taxon>Pseudomonadota</taxon>
        <taxon>Betaproteobacteria</taxon>
        <taxon>Rhodocyclales</taxon>
        <taxon>Zoogloeaceae</taxon>
        <taxon>Pseudothauera</taxon>
    </lineage>
</organism>
<dbReference type="InterPro" id="IPR029058">
    <property type="entry name" value="AB_hydrolase_fold"/>
</dbReference>
<evidence type="ECO:0000313" key="3">
    <source>
        <dbReference type="Proteomes" id="UP000307956"/>
    </source>
</evidence>
<gene>
    <name evidence="2" type="ORF">E6O51_09165</name>
</gene>
<keyword evidence="2" id="KW-0378">Hydrolase</keyword>
<dbReference type="Pfam" id="PF12146">
    <property type="entry name" value="Hydrolase_4"/>
    <property type="match status" value="1"/>
</dbReference>
<dbReference type="OrthoDB" id="8525674at2"/>
<name>A0A4S4APJ1_9RHOO</name>
<proteinExistence type="predicted"/>